<gene>
    <name evidence="7" type="primary">RPS4X</name>
    <name evidence="7" type="ORF">BG015_003617</name>
</gene>
<name>A0A9P5S4X3_9FUNG</name>
<dbReference type="PROSITE" id="PS00528">
    <property type="entry name" value="RIBOSOMAL_S4E"/>
    <property type="match status" value="1"/>
</dbReference>
<keyword evidence="4 7" id="KW-0689">Ribosomal protein</keyword>
<dbReference type="InterPro" id="IPR000876">
    <property type="entry name" value="Ribosomal_eS4"/>
</dbReference>
<reference evidence="7" key="1">
    <citation type="journal article" date="2020" name="Fungal Divers.">
        <title>Resolving the Mortierellaceae phylogeny through synthesis of multi-gene phylogenetics and phylogenomics.</title>
        <authorList>
            <person name="Vandepol N."/>
            <person name="Liber J."/>
            <person name="Desiro A."/>
            <person name="Na H."/>
            <person name="Kennedy M."/>
            <person name="Barry K."/>
            <person name="Grigoriev I.V."/>
            <person name="Miller A.N."/>
            <person name="O'Donnell K."/>
            <person name="Stajich J.E."/>
            <person name="Bonito G."/>
        </authorList>
    </citation>
    <scope>NUCLEOTIDE SEQUENCE</scope>
    <source>
        <strain evidence="7">NRRL 6426</strain>
    </source>
</reference>
<comment type="caution">
    <text evidence="7">The sequence shown here is derived from an EMBL/GenBank/DDBJ whole genome shotgun (WGS) entry which is preliminary data.</text>
</comment>
<evidence type="ECO:0000256" key="3">
    <source>
        <dbReference type="ARBA" id="ARBA00022884"/>
    </source>
</evidence>
<keyword evidence="2" id="KW-0699">rRNA-binding</keyword>
<dbReference type="GO" id="GO:0022627">
    <property type="term" value="C:cytosolic small ribosomal subunit"/>
    <property type="evidence" value="ECO:0007669"/>
    <property type="project" value="TreeGrafter"/>
</dbReference>
<organism evidence="7 8">
    <name type="scientific">Linnemannia schmuckeri</name>
    <dbReference type="NCBI Taxonomy" id="64567"/>
    <lineage>
        <taxon>Eukaryota</taxon>
        <taxon>Fungi</taxon>
        <taxon>Fungi incertae sedis</taxon>
        <taxon>Mucoromycota</taxon>
        <taxon>Mortierellomycotina</taxon>
        <taxon>Mortierellomycetes</taxon>
        <taxon>Mortierellales</taxon>
        <taxon>Mortierellaceae</taxon>
        <taxon>Linnemannia</taxon>
    </lineage>
</organism>
<dbReference type="GO" id="GO:0019843">
    <property type="term" value="F:rRNA binding"/>
    <property type="evidence" value="ECO:0007669"/>
    <property type="project" value="UniProtKB-KW"/>
</dbReference>
<dbReference type="PANTHER" id="PTHR11581">
    <property type="entry name" value="30S/40S RIBOSOMAL PROTEIN S4"/>
    <property type="match status" value="1"/>
</dbReference>
<dbReference type="PANTHER" id="PTHR11581:SF0">
    <property type="entry name" value="SMALL RIBOSOMAL SUBUNIT PROTEIN ES4"/>
    <property type="match status" value="1"/>
</dbReference>
<keyword evidence="3" id="KW-0694">RNA-binding</keyword>
<dbReference type="OrthoDB" id="1109245at2759"/>
<evidence type="ECO:0000259" key="6">
    <source>
        <dbReference type="Pfam" id="PF08071"/>
    </source>
</evidence>
<dbReference type="InterPro" id="IPR013843">
    <property type="entry name" value="Ribosomal_eS4_N"/>
</dbReference>
<protein>
    <submittedName>
        <fullName evidence="7">40S ribosomal protein S4, X isoform</fullName>
    </submittedName>
</protein>
<dbReference type="Pfam" id="PF08071">
    <property type="entry name" value="RS4NT"/>
    <property type="match status" value="1"/>
</dbReference>
<dbReference type="EMBL" id="JAAAUQ010000181">
    <property type="protein sequence ID" value="KAF9153336.1"/>
    <property type="molecule type" value="Genomic_DNA"/>
</dbReference>
<evidence type="ECO:0000256" key="1">
    <source>
        <dbReference type="ARBA" id="ARBA00007500"/>
    </source>
</evidence>
<dbReference type="FunFam" id="3.10.290.10:FF:000002">
    <property type="entry name" value="40S ribosomal protein S4"/>
    <property type="match status" value="1"/>
</dbReference>
<dbReference type="GO" id="GO:0003735">
    <property type="term" value="F:structural constituent of ribosome"/>
    <property type="evidence" value="ECO:0007669"/>
    <property type="project" value="InterPro"/>
</dbReference>
<feature type="domain" description="Small ribosomal subunit protein eS4 N-terminal" evidence="6">
    <location>
        <begin position="5"/>
        <end position="41"/>
    </location>
</feature>
<dbReference type="GO" id="GO:0006412">
    <property type="term" value="P:translation"/>
    <property type="evidence" value="ECO:0007669"/>
    <property type="project" value="InterPro"/>
</dbReference>
<keyword evidence="5" id="KW-0687">Ribonucleoprotein</keyword>
<evidence type="ECO:0000313" key="7">
    <source>
        <dbReference type="EMBL" id="KAF9153336.1"/>
    </source>
</evidence>
<evidence type="ECO:0000313" key="8">
    <source>
        <dbReference type="Proteomes" id="UP000748756"/>
    </source>
</evidence>
<feature type="non-terminal residue" evidence="7">
    <location>
        <position position="1"/>
    </location>
</feature>
<dbReference type="InterPro" id="IPR036986">
    <property type="entry name" value="S4_RNA-bd_sf"/>
</dbReference>
<evidence type="ECO:0000256" key="2">
    <source>
        <dbReference type="ARBA" id="ARBA00022730"/>
    </source>
</evidence>
<evidence type="ECO:0000256" key="4">
    <source>
        <dbReference type="ARBA" id="ARBA00022980"/>
    </source>
</evidence>
<accession>A0A9P5S4X3</accession>
<dbReference type="Gene3D" id="3.10.290.10">
    <property type="entry name" value="RNA-binding S4 domain"/>
    <property type="match status" value="1"/>
</dbReference>
<dbReference type="AlphaFoldDB" id="A0A9P5S4X3"/>
<keyword evidence="8" id="KW-1185">Reference proteome</keyword>
<comment type="similarity">
    <text evidence="1">Belongs to the eukaryotic ribosomal protein eS4 family.</text>
</comment>
<sequence>MSSARGPKKHLKRLNAPKHWMLDKLTGTYAPRPTAGPHKLRECLPLVILMRNRLKYALNGKEVQSILMQRLVK</sequence>
<dbReference type="InterPro" id="IPR018199">
    <property type="entry name" value="Ribosomal_eS4_N_CS"/>
</dbReference>
<proteinExistence type="inferred from homology"/>
<dbReference type="Proteomes" id="UP000748756">
    <property type="component" value="Unassembled WGS sequence"/>
</dbReference>
<evidence type="ECO:0000256" key="5">
    <source>
        <dbReference type="ARBA" id="ARBA00023274"/>
    </source>
</evidence>